<proteinExistence type="predicted"/>
<dbReference type="RefSeq" id="WP_220207485.1">
    <property type="nucleotide sequence ID" value="NZ_BNJK01000001.1"/>
</dbReference>
<dbReference type="AlphaFoldDB" id="A0A8J3ILU7"/>
<dbReference type="Proteomes" id="UP000597444">
    <property type="component" value="Unassembled WGS sequence"/>
</dbReference>
<sequence>MQQQPRRSTGGAKAIALDPRVTLARYRLYQLVALLLTAGVSLGLHLLLGR</sequence>
<evidence type="ECO:0000256" key="1">
    <source>
        <dbReference type="SAM" id="Phobius"/>
    </source>
</evidence>
<evidence type="ECO:0000313" key="3">
    <source>
        <dbReference type="Proteomes" id="UP000597444"/>
    </source>
</evidence>
<keyword evidence="1" id="KW-0812">Transmembrane</keyword>
<accession>A0A8J3ILU7</accession>
<evidence type="ECO:0000313" key="2">
    <source>
        <dbReference type="EMBL" id="GHO96896.1"/>
    </source>
</evidence>
<name>A0A8J3ILU7_9CHLR</name>
<protein>
    <submittedName>
        <fullName evidence="2">Uncharacterized protein</fullName>
    </submittedName>
</protein>
<comment type="caution">
    <text evidence="2">The sequence shown here is derived from an EMBL/GenBank/DDBJ whole genome shotgun (WGS) entry which is preliminary data.</text>
</comment>
<keyword evidence="3" id="KW-1185">Reference proteome</keyword>
<reference evidence="2" key="1">
    <citation type="submission" date="2020-10" db="EMBL/GenBank/DDBJ databases">
        <title>Taxonomic study of unclassified bacteria belonging to the class Ktedonobacteria.</title>
        <authorList>
            <person name="Yabe S."/>
            <person name="Wang C.M."/>
            <person name="Zheng Y."/>
            <person name="Sakai Y."/>
            <person name="Cavaletti L."/>
            <person name="Monciardini P."/>
            <person name="Donadio S."/>
        </authorList>
    </citation>
    <scope>NUCLEOTIDE SEQUENCE</scope>
    <source>
        <strain evidence="2">ID150040</strain>
    </source>
</reference>
<organism evidence="2 3">
    <name type="scientific">Reticulibacter mediterranei</name>
    <dbReference type="NCBI Taxonomy" id="2778369"/>
    <lineage>
        <taxon>Bacteria</taxon>
        <taxon>Bacillati</taxon>
        <taxon>Chloroflexota</taxon>
        <taxon>Ktedonobacteria</taxon>
        <taxon>Ktedonobacterales</taxon>
        <taxon>Reticulibacteraceae</taxon>
        <taxon>Reticulibacter</taxon>
    </lineage>
</organism>
<keyword evidence="1" id="KW-1133">Transmembrane helix</keyword>
<gene>
    <name evidence="2" type="ORF">KSF_069440</name>
</gene>
<keyword evidence="1" id="KW-0472">Membrane</keyword>
<dbReference type="EMBL" id="BNJK01000001">
    <property type="protein sequence ID" value="GHO96896.1"/>
    <property type="molecule type" value="Genomic_DNA"/>
</dbReference>
<feature type="transmembrane region" description="Helical" evidence="1">
    <location>
        <begin position="28"/>
        <end position="48"/>
    </location>
</feature>